<accession>A0A6A6J5S1</accession>
<protein>
    <recommendedName>
        <fullName evidence="1">Protein kinase domain-containing protein</fullName>
    </recommendedName>
</protein>
<dbReference type="GO" id="GO:0005524">
    <property type="term" value="F:ATP binding"/>
    <property type="evidence" value="ECO:0007669"/>
    <property type="project" value="InterPro"/>
</dbReference>
<dbReference type="InterPro" id="IPR000719">
    <property type="entry name" value="Prot_kinase_dom"/>
</dbReference>
<dbReference type="AlphaFoldDB" id="A0A6A6J5S1"/>
<dbReference type="EMBL" id="ML986533">
    <property type="protein sequence ID" value="KAF2271742.1"/>
    <property type="molecule type" value="Genomic_DNA"/>
</dbReference>
<dbReference type="GO" id="GO:0004672">
    <property type="term" value="F:protein kinase activity"/>
    <property type="evidence" value="ECO:0007669"/>
    <property type="project" value="InterPro"/>
</dbReference>
<keyword evidence="3" id="KW-1185">Reference proteome</keyword>
<dbReference type="SUPFAM" id="SSF56112">
    <property type="entry name" value="Protein kinase-like (PK-like)"/>
    <property type="match status" value="1"/>
</dbReference>
<dbReference type="Gene3D" id="1.10.510.10">
    <property type="entry name" value="Transferase(Phosphotransferase) domain 1"/>
    <property type="match status" value="1"/>
</dbReference>
<feature type="non-terminal residue" evidence="2">
    <location>
        <position position="328"/>
    </location>
</feature>
<organism evidence="2 3">
    <name type="scientific">Westerdykella ornata</name>
    <dbReference type="NCBI Taxonomy" id="318751"/>
    <lineage>
        <taxon>Eukaryota</taxon>
        <taxon>Fungi</taxon>
        <taxon>Dikarya</taxon>
        <taxon>Ascomycota</taxon>
        <taxon>Pezizomycotina</taxon>
        <taxon>Dothideomycetes</taxon>
        <taxon>Pleosporomycetidae</taxon>
        <taxon>Pleosporales</taxon>
        <taxon>Sporormiaceae</taxon>
        <taxon>Westerdykella</taxon>
    </lineage>
</organism>
<dbReference type="OrthoDB" id="4267316at2759"/>
<gene>
    <name evidence="2" type="ORF">EI97DRAFT_351233</name>
</gene>
<dbReference type="InterPro" id="IPR011009">
    <property type="entry name" value="Kinase-like_dom_sf"/>
</dbReference>
<dbReference type="PROSITE" id="PS50011">
    <property type="entry name" value="PROTEIN_KINASE_DOM"/>
    <property type="match status" value="1"/>
</dbReference>
<dbReference type="RefSeq" id="XP_033649281.1">
    <property type="nucleotide sequence ID" value="XM_033794845.1"/>
</dbReference>
<reference evidence="2" key="1">
    <citation type="journal article" date="2020" name="Stud. Mycol.">
        <title>101 Dothideomycetes genomes: a test case for predicting lifestyles and emergence of pathogens.</title>
        <authorList>
            <person name="Haridas S."/>
            <person name="Albert R."/>
            <person name="Binder M."/>
            <person name="Bloem J."/>
            <person name="Labutti K."/>
            <person name="Salamov A."/>
            <person name="Andreopoulos B."/>
            <person name="Baker S."/>
            <person name="Barry K."/>
            <person name="Bills G."/>
            <person name="Bluhm B."/>
            <person name="Cannon C."/>
            <person name="Castanera R."/>
            <person name="Culley D."/>
            <person name="Daum C."/>
            <person name="Ezra D."/>
            <person name="Gonzalez J."/>
            <person name="Henrissat B."/>
            <person name="Kuo A."/>
            <person name="Liang C."/>
            <person name="Lipzen A."/>
            <person name="Lutzoni F."/>
            <person name="Magnuson J."/>
            <person name="Mondo S."/>
            <person name="Nolan M."/>
            <person name="Ohm R."/>
            <person name="Pangilinan J."/>
            <person name="Park H.-J."/>
            <person name="Ramirez L."/>
            <person name="Alfaro M."/>
            <person name="Sun H."/>
            <person name="Tritt A."/>
            <person name="Yoshinaga Y."/>
            <person name="Zwiers L.-H."/>
            <person name="Turgeon B."/>
            <person name="Goodwin S."/>
            <person name="Spatafora J."/>
            <person name="Crous P."/>
            <person name="Grigoriev I."/>
        </authorList>
    </citation>
    <scope>NUCLEOTIDE SEQUENCE</scope>
    <source>
        <strain evidence="2">CBS 379.55</strain>
    </source>
</reference>
<sequence>KYPYEVGRTFLARKHTPPEPFGGPYDTVWPPEQEGWKTLTQTEYCLSRPPLPGTTNENHMISLKIESLIRTGENAGAQIVGVSNGLVAKIFDPLYYDGKNDHGFPADVVIESDGDYSREAAAYSELQGCLKAMKHIPKYYGSWTTEIETCVGHCGSENTEKRKREVRLILMEMVEGIPMTDINPLSLAERLRHTILIKVFEAKAQIYSCGVSHNDLSLRNIFVIANDLENLDVDITIIDFNIAGVTRKDWLRNHFHKVARKMMLMYPGRLLSPIPRFWDKLADFSAHDWLPDDAYEASEWLWRQFYDNNQYLPVVRNPRRPTYTPRMV</sequence>
<proteinExistence type="predicted"/>
<feature type="domain" description="Protein kinase" evidence="1">
    <location>
        <begin position="65"/>
        <end position="328"/>
    </location>
</feature>
<dbReference type="Proteomes" id="UP000800097">
    <property type="component" value="Unassembled WGS sequence"/>
</dbReference>
<evidence type="ECO:0000313" key="2">
    <source>
        <dbReference type="EMBL" id="KAF2271742.1"/>
    </source>
</evidence>
<name>A0A6A6J5S1_WESOR</name>
<evidence type="ECO:0000259" key="1">
    <source>
        <dbReference type="PROSITE" id="PS50011"/>
    </source>
</evidence>
<feature type="non-terminal residue" evidence="2">
    <location>
        <position position="1"/>
    </location>
</feature>
<dbReference type="GeneID" id="54548020"/>
<evidence type="ECO:0000313" key="3">
    <source>
        <dbReference type="Proteomes" id="UP000800097"/>
    </source>
</evidence>